<feature type="compositionally biased region" description="Low complexity" evidence="1">
    <location>
        <begin position="414"/>
        <end position="438"/>
    </location>
</feature>
<feature type="region of interest" description="Disordered" evidence="1">
    <location>
        <begin position="511"/>
        <end position="569"/>
    </location>
</feature>
<proteinExistence type="predicted"/>
<dbReference type="Proteomes" id="UP001527925">
    <property type="component" value="Unassembled WGS sequence"/>
</dbReference>
<evidence type="ECO:0000313" key="2">
    <source>
        <dbReference type="EMBL" id="KAL2911839.1"/>
    </source>
</evidence>
<sequence length="676" mass="71164">MGKKGGGKRKGKKKNAGDLPGQKFEPMPLTWPGKVSDENLFSSMAREVRAELEAQQQDRHVCLRVRQLDWDFHDFFITLPKSATIYRLQHEIAKAQHLLSVSPEDVIIYRKSPYEAFAEQRAAAAAAATAATAAGVHATAGSSGTATSGGAQSAPLASHAPSGQASHGAGAAAHAAATPAWQATQHDAGHAANPASSRERKAESLEDALADEAGGAMMHASRFEALNITCDDPRSTLSSCFAEVAKFVLDTRAKPESPEPHGSDDADEPAPSAAGGDNTGTQAAPADKPARARSAGKSRAHSAGRSSRGKRSRPASAASSKSSKAPPEEPAGPVCGALSVKFMHDILPPRRPRSANLSKGALGPPLFGGTLPALGPESKLKSMVAGPHDPKGTAGMPKAARREAFVDTQARGKQTGSSSSQQHQPQQTHQQSQPSLQSKPAVALGGGPEPEIPDAVTIYYDIRPYISKSIGKPAEEVRTIEAELESHIANLRTTFEKAALTRRQSQVPGGYLDMDSHVSGLSGPHSLSRGGRGSIVRNSTTGRVPPSHGSRLPPPQEKQEQQHEAPKQHHFDIDCALLMREEKEWVHRTHVSSAGTAEASIMAAAAAAASSKKRFNGFAGTVKTLMRVKALSKTLHGQGHRGGRLGALAREEPVRHDISEGLSAVMQQISASLRAT</sequence>
<feature type="compositionally biased region" description="Basic residues" evidence="1">
    <location>
        <begin position="1"/>
        <end position="14"/>
    </location>
</feature>
<feature type="compositionally biased region" description="Basic and acidic residues" evidence="1">
    <location>
        <begin position="251"/>
        <end position="264"/>
    </location>
</feature>
<organism evidence="2 3">
    <name type="scientific">Polyrhizophydium stewartii</name>
    <dbReference type="NCBI Taxonomy" id="2732419"/>
    <lineage>
        <taxon>Eukaryota</taxon>
        <taxon>Fungi</taxon>
        <taxon>Fungi incertae sedis</taxon>
        <taxon>Chytridiomycota</taxon>
        <taxon>Chytridiomycota incertae sedis</taxon>
        <taxon>Chytridiomycetes</taxon>
        <taxon>Rhizophydiales</taxon>
        <taxon>Rhizophydiales incertae sedis</taxon>
        <taxon>Polyrhizophydium</taxon>
    </lineage>
</organism>
<feature type="compositionally biased region" description="Basic residues" evidence="1">
    <location>
        <begin position="294"/>
        <end position="313"/>
    </location>
</feature>
<feature type="region of interest" description="Disordered" evidence="1">
    <location>
        <begin position="1"/>
        <end position="29"/>
    </location>
</feature>
<keyword evidence="3" id="KW-1185">Reference proteome</keyword>
<feature type="region of interest" description="Disordered" evidence="1">
    <location>
        <begin position="251"/>
        <end position="333"/>
    </location>
</feature>
<name>A0ABR4MX98_9FUNG</name>
<feature type="compositionally biased region" description="Low complexity" evidence="1">
    <location>
        <begin position="314"/>
        <end position="325"/>
    </location>
</feature>
<feature type="compositionally biased region" description="Basic and acidic residues" evidence="1">
    <location>
        <begin position="557"/>
        <end position="569"/>
    </location>
</feature>
<feature type="region of interest" description="Disordered" evidence="1">
    <location>
        <begin position="368"/>
        <end position="449"/>
    </location>
</feature>
<comment type="caution">
    <text evidence="2">The sequence shown here is derived from an EMBL/GenBank/DDBJ whole genome shotgun (WGS) entry which is preliminary data.</text>
</comment>
<evidence type="ECO:0000313" key="3">
    <source>
        <dbReference type="Proteomes" id="UP001527925"/>
    </source>
</evidence>
<evidence type="ECO:0000256" key="1">
    <source>
        <dbReference type="SAM" id="MobiDB-lite"/>
    </source>
</evidence>
<gene>
    <name evidence="2" type="ORF">HK105_208689</name>
</gene>
<feature type="region of interest" description="Disordered" evidence="1">
    <location>
        <begin position="139"/>
        <end position="205"/>
    </location>
</feature>
<protein>
    <submittedName>
        <fullName evidence="2">Uncharacterized protein</fullName>
    </submittedName>
</protein>
<reference evidence="2 3" key="1">
    <citation type="submission" date="2023-09" db="EMBL/GenBank/DDBJ databases">
        <title>Pangenome analysis of Batrachochytrium dendrobatidis and related Chytrids.</title>
        <authorList>
            <person name="Yacoub M.N."/>
            <person name="Stajich J.E."/>
            <person name="James T.Y."/>
        </authorList>
    </citation>
    <scope>NUCLEOTIDE SEQUENCE [LARGE SCALE GENOMIC DNA]</scope>
    <source>
        <strain evidence="2 3">JEL0888</strain>
    </source>
</reference>
<feature type="compositionally biased region" description="Low complexity" evidence="1">
    <location>
        <begin position="139"/>
        <end position="185"/>
    </location>
</feature>
<dbReference type="EMBL" id="JADGIZ020000086">
    <property type="protein sequence ID" value="KAL2911839.1"/>
    <property type="molecule type" value="Genomic_DNA"/>
</dbReference>
<accession>A0ABR4MX98</accession>